<feature type="signal peptide" evidence="3">
    <location>
        <begin position="1"/>
        <end position="22"/>
    </location>
</feature>
<dbReference type="InterPro" id="IPR003423">
    <property type="entry name" value="OMP_efflux"/>
</dbReference>
<dbReference type="PROSITE" id="PS51257">
    <property type="entry name" value="PROKAR_LIPOPROTEIN"/>
    <property type="match status" value="1"/>
</dbReference>
<comment type="caution">
    <text evidence="4">The sequence shown here is derived from an EMBL/GenBank/DDBJ whole genome shotgun (WGS) entry which is preliminary data.</text>
</comment>
<dbReference type="PANTHER" id="PTHR30203:SF25">
    <property type="entry name" value="OUTER MEMBRANE PROTEIN-RELATED"/>
    <property type="match status" value="1"/>
</dbReference>
<organism evidence="4 5">
    <name type="scientific">Serratia nematodiphila</name>
    <dbReference type="NCBI Taxonomy" id="458197"/>
    <lineage>
        <taxon>Bacteria</taxon>
        <taxon>Pseudomonadati</taxon>
        <taxon>Pseudomonadota</taxon>
        <taxon>Gammaproteobacteria</taxon>
        <taxon>Enterobacterales</taxon>
        <taxon>Yersiniaceae</taxon>
        <taxon>Serratia</taxon>
    </lineage>
</organism>
<keyword evidence="3" id="KW-0732">Signal</keyword>
<evidence type="ECO:0000256" key="2">
    <source>
        <dbReference type="ARBA" id="ARBA00007613"/>
    </source>
</evidence>
<keyword evidence="3" id="KW-0472">Membrane</keyword>
<dbReference type="PANTHER" id="PTHR30203">
    <property type="entry name" value="OUTER MEMBRANE CATION EFFLUX PROTEIN"/>
    <property type="match status" value="1"/>
</dbReference>
<evidence type="ECO:0000256" key="3">
    <source>
        <dbReference type="RuleBase" id="RU362097"/>
    </source>
</evidence>
<dbReference type="Proteomes" id="UP000183031">
    <property type="component" value="Unassembled WGS sequence"/>
</dbReference>
<keyword evidence="3" id="KW-0449">Lipoprotein</keyword>
<protein>
    <submittedName>
        <fullName evidence="4">Outer membrane protein, multidrug efflux system</fullName>
    </submittedName>
</protein>
<dbReference type="NCBIfam" id="TIGR01845">
    <property type="entry name" value="outer_NodT"/>
    <property type="match status" value="1"/>
</dbReference>
<accession>A0A1G5KRB9</accession>
<reference evidence="4 5" key="1">
    <citation type="submission" date="2016-10" db="EMBL/GenBank/DDBJ databases">
        <authorList>
            <person name="Varghese N."/>
            <person name="Submissions S."/>
        </authorList>
    </citation>
    <scope>NUCLEOTIDE SEQUENCE [LARGE SCALE GENOMIC DNA]</scope>
    <source>
        <strain evidence="4 5">CGMCC 1.6853</strain>
    </source>
</reference>
<evidence type="ECO:0000313" key="5">
    <source>
        <dbReference type="Proteomes" id="UP000183031"/>
    </source>
</evidence>
<feature type="chain" id="PRO_5045002689" evidence="3">
    <location>
        <begin position="23"/>
        <end position="492"/>
    </location>
</feature>
<dbReference type="EMBL" id="FMUT01000010">
    <property type="protein sequence ID" value="SCZ02479.1"/>
    <property type="molecule type" value="Genomic_DNA"/>
</dbReference>
<dbReference type="Pfam" id="PF02321">
    <property type="entry name" value="OEP"/>
    <property type="match status" value="2"/>
</dbReference>
<keyword evidence="3" id="KW-0564">Palmitate</keyword>
<sequence>MRNLRRTFLLPLSAIALLTGCAAVGPDYSPPAPRPLSGFGPSPAGLGAGDVEIAWWRIFDDPALTELIRRALAANHDVGIAVARLDEAKALLREQRQDFLPRGDVALSYETRRRGEAEKMAAQPRQAETYRGALDAAWEIDLFGRVRRSVELAQAQAGSREALLRGVQAGVAAEVAATWFELRGVEAELKVVADINQSQRESLAQIERQMRAGVASEVDRLRAEALLLSVEATTPELERRRSAAVNVLATLLGETPQTFRPPATERESQLPALRAIAVGTPGALLARRADIAAAERELAAATARIGVETADLYPHVEARGSIGLVAGNLDAINGAGVLSGFIAPIIRWSFLDIGRVRARIAASEAQARQALLIYDQTVLRALRETDDAFKAYVEAADLLALRLLEAASNREAARLSRLRFAAGQGIYLEVLEAERADFSSRRAVAHARTRQRLAVVSIYKALGGGWEVCATAMSDCRGAGNSSIAKKVDGKP</sequence>
<evidence type="ECO:0000256" key="1">
    <source>
        <dbReference type="ARBA" id="ARBA00004459"/>
    </source>
</evidence>
<dbReference type="InterPro" id="IPR010131">
    <property type="entry name" value="MdtP/NodT-like"/>
</dbReference>
<gene>
    <name evidence="4" type="ORF">SAMN02927935_03547</name>
</gene>
<comment type="similarity">
    <text evidence="2 3">Belongs to the outer membrane factor (OMF) (TC 1.B.17) family.</text>
</comment>
<name>A0A1G5KRB9_9GAMM</name>
<comment type="subcellular location">
    <subcellularLocation>
        <location evidence="1 3">Cell outer membrane</location>
        <topology evidence="1 3">Lipid-anchor</topology>
    </subcellularLocation>
</comment>
<keyword evidence="3" id="KW-0812">Transmembrane</keyword>
<dbReference type="Gene3D" id="2.20.200.10">
    <property type="entry name" value="Outer membrane efflux proteins (OEP)"/>
    <property type="match status" value="1"/>
</dbReference>
<dbReference type="Gene3D" id="1.20.1600.10">
    <property type="entry name" value="Outer membrane efflux proteins (OEP)"/>
    <property type="match status" value="1"/>
</dbReference>
<proteinExistence type="inferred from homology"/>
<dbReference type="SUPFAM" id="SSF56954">
    <property type="entry name" value="Outer membrane efflux proteins (OEP)"/>
    <property type="match status" value="1"/>
</dbReference>
<evidence type="ECO:0000313" key="4">
    <source>
        <dbReference type="EMBL" id="SCZ02479.1"/>
    </source>
</evidence>
<dbReference type="RefSeq" id="WP_033633014.1">
    <property type="nucleotide sequence ID" value="NZ_CBCSIN010000010.1"/>
</dbReference>
<keyword evidence="5" id="KW-1185">Reference proteome</keyword>
<keyword evidence="3" id="KW-1134">Transmembrane beta strand</keyword>